<gene>
    <name evidence="1" type="ORF">KHM83_01195</name>
</gene>
<sequence length="81" mass="9756">MKRNHIVSSKVFEIDHADLSFDAKMEQALDALCYHFDIQRPMWFEENRHHLTLTGKTEFKNRHFIESIDFDSFVIELIENE</sequence>
<comment type="caution">
    <text evidence="1">The sequence shown here is derived from an EMBL/GenBank/DDBJ whole genome shotgun (WGS) entry which is preliminary data.</text>
</comment>
<evidence type="ECO:0000313" key="1">
    <source>
        <dbReference type="EMBL" id="MBS7525285.1"/>
    </source>
</evidence>
<proteinExistence type="predicted"/>
<accession>A0ABS5PJI1</accession>
<dbReference type="RefSeq" id="WP_213235067.1">
    <property type="nucleotide sequence ID" value="NZ_JAHBCL010000001.1"/>
</dbReference>
<organism evidence="1 2">
    <name type="scientific">Fusibacter paucivorans</name>
    <dbReference type="NCBI Taxonomy" id="76009"/>
    <lineage>
        <taxon>Bacteria</taxon>
        <taxon>Bacillati</taxon>
        <taxon>Bacillota</taxon>
        <taxon>Clostridia</taxon>
        <taxon>Eubacteriales</taxon>
        <taxon>Eubacteriales Family XII. Incertae Sedis</taxon>
        <taxon>Fusibacter</taxon>
    </lineage>
</organism>
<protein>
    <submittedName>
        <fullName evidence="1">Uncharacterized protein</fullName>
    </submittedName>
</protein>
<dbReference type="EMBL" id="JAHBCL010000001">
    <property type="protein sequence ID" value="MBS7525285.1"/>
    <property type="molecule type" value="Genomic_DNA"/>
</dbReference>
<dbReference type="Proteomes" id="UP000746471">
    <property type="component" value="Unassembled WGS sequence"/>
</dbReference>
<name>A0ABS5PJI1_9FIRM</name>
<reference evidence="1 2" key="1">
    <citation type="submission" date="2021-05" db="EMBL/GenBank/DDBJ databases">
        <title>Fusibacter ferrireducens sp. nov., an anaerobic, sulfur- and Fe-reducing bacterium isolated from the mangrove sediment.</title>
        <authorList>
            <person name="Qiu D."/>
        </authorList>
    </citation>
    <scope>NUCLEOTIDE SEQUENCE [LARGE SCALE GENOMIC DNA]</scope>
    <source>
        <strain evidence="1 2">DSM 12116</strain>
    </source>
</reference>
<keyword evidence="2" id="KW-1185">Reference proteome</keyword>
<evidence type="ECO:0000313" key="2">
    <source>
        <dbReference type="Proteomes" id="UP000746471"/>
    </source>
</evidence>